<proteinExistence type="predicted"/>
<evidence type="ECO:0000259" key="1">
    <source>
        <dbReference type="Pfam" id="PF18998"/>
    </source>
</evidence>
<dbReference type="EMBL" id="BARV01014200">
    <property type="protein sequence ID" value="GAI30204.1"/>
    <property type="molecule type" value="Genomic_DNA"/>
</dbReference>
<dbReference type="AlphaFoldDB" id="X1PH31"/>
<accession>X1PH31</accession>
<feature type="non-terminal residue" evidence="2">
    <location>
        <position position="81"/>
    </location>
</feature>
<name>X1PH31_9ZZZZ</name>
<protein>
    <recommendedName>
        <fullName evidence="1">Bacterial repeat domain-containing protein</fullName>
    </recommendedName>
</protein>
<comment type="caution">
    <text evidence="2">The sequence shown here is derived from an EMBL/GenBank/DDBJ whole genome shotgun (WGS) entry which is preliminary data.</text>
</comment>
<gene>
    <name evidence="2" type="ORF">S06H3_25009</name>
</gene>
<feature type="non-terminal residue" evidence="2">
    <location>
        <position position="1"/>
    </location>
</feature>
<organism evidence="2">
    <name type="scientific">marine sediment metagenome</name>
    <dbReference type="NCBI Taxonomy" id="412755"/>
    <lineage>
        <taxon>unclassified sequences</taxon>
        <taxon>metagenomes</taxon>
        <taxon>ecological metagenomes</taxon>
    </lineage>
</organism>
<evidence type="ECO:0000313" key="2">
    <source>
        <dbReference type="EMBL" id="GAI30204.1"/>
    </source>
</evidence>
<dbReference type="Pfam" id="PF18998">
    <property type="entry name" value="Flg_new_2"/>
    <property type="match status" value="1"/>
</dbReference>
<feature type="domain" description="Bacterial repeat" evidence="1">
    <location>
        <begin position="28"/>
        <end position="75"/>
    </location>
</feature>
<reference evidence="2" key="1">
    <citation type="journal article" date="2014" name="Front. Microbiol.">
        <title>High frequency of phylogenetically diverse reductive dehalogenase-homologous genes in deep subseafloor sedimentary metagenomes.</title>
        <authorList>
            <person name="Kawai M."/>
            <person name="Futagami T."/>
            <person name="Toyoda A."/>
            <person name="Takaki Y."/>
            <person name="Nishi S."/>
            <person name="Hori S."/>
            <person name="Arai W."/>
            <person name="Tsubouchi T."/>
            <person name="Morono Y."/>
            <person name="Uchiyama I."/>
            <person name="Ito T."/>
            <person name="Fujiyama A."/>
            <person name="Inagaki F."/>
            <person name="Takami H."/>
        </authorList>
    </citation>
    <scope>NUCLEOTIDE SEQUENCE</scope>
    <source>
        <strain evidence="2">Expedition CK06-06</strain>
    </source>
</reference>
<dbReference type="InterPro" id="IPR044060">
    <property type="entry name" value="Bacterial_rp_domain"/>
</dbReference>
<sequence length="81" mass="8728">QTRTVSLAAPEYKRLVINRDPAAGGTVTTSPAPATGTVYDGYYLKGTTVYVTAHPNPDYVFKSWSGELTDTPNLTAPVYMT</sequence>